<feature type="binding site" description="axial binding residue" evidence="5">
    <location>
        <position position="450"/>
    </location>
    <ligand>
        <name>heme</name>
        <dbReference type="ChEBI" id="CHEBI:30413"/>
    </ligand>
    <ligandPart>
        <name>Fe</name>
        <dbReference type="ChEBI" id="CHEBI:18248"/>
    </ligandPart>
</feature>
<dbReference type="InterPro" id="IPR017972">
    <property type="entry name" value="Cyt_P450_CS"/>
</dbReference>
<keyword evidence="3 6" id="KW-0560">Oxidoreductase</keyword>
<dbReference type="GO" id="GO:0016705">
    <property type="term" value="F:oxidoreductase activity, acting on paired donors, with incorporation or reduction of molecular oxygen"/>
    <property type="evidence" value="ECO:0007669"/>
    <property type="project" value="InterPro"/>
</dbReference>
<dbReference type="InterPro" id="IPR001128">
    <property type="entry name" value="Cyt_P450"/>
</dbReference>
<evidence type="ECO:0000256" key="5">
    <source>
        <dbReference type="PIRSR" id="PIRSR602401-1"/>
    </source>
</evidence>
<gene>
    <name evidence="7" type="primary">CYP76C4-3</name>
</gene>
<dbReference type="PROSITE" id="PS00086">
    <property type="entry name" value="CYTOCHROME_P450"/>
    <property type="match status" value="1"/>
</dbReference>
<proteinExistence type="inferred from homology"/>
<dbReference type="CDD" id="cd11073">
    <property type="entry name" value="CYP76-like"/>
    <property type="match status" value="1"/>
</dbReference>
<dbReference type="Pfam" id="PF00067">
    <property type="entry name" value="p450"/>
    <property type="match status" value="1"/>
</dbReference>
<dbReference type="SUPFAM" id="SSF48264">
    <property type="entry name" value="Cytochrome P450"/>
    <property type="match status" value="1"/>
</dbReference>
<reference evidence="7" key="1">
    <citation type="submission" date="2020-03" db="EMBL/GenBank/DDBJ databases">
        <title>An insight into accumulation patterns and metabolic pathway genes of glucosinolates in Isatis indigotica.</title>
        <authorList>
            <person name="Zhang T."/>
            <person name="Hu X."/>
            <person name="Yang S."/>
        </authorList>
    </citation>
    <scope>NUCLEOTIDE SEQUENCE</scope>
</reference>
<evidence type="ECO:0000256" key="1">
    <source>
        <dbReference type="ARBA" id="ARBA00010617"/>
    </source>
</evidence>
<dbReference type="PRINTS" id="PR00385">
    <property type="entry name" value="P450"/>
</dbReference>
<evidence type="ECO:0000313" key="7">
    <source>
        <dbReference type="EMBL" id="QWK52443.1"/>
    </source>
</evidence>
<dbReference type="GO" id="GO:0005506">
    <property type="term" value="F:iron ion binding"/>
    <property type="evidence" value="ECO:0007669"/>
    <property type="project" value="InterPro"/>
</dbReference>
<keyword evidence="2 5" id="KW-0479">Metal-binding</keyword>
<dbReference type="AlphaFoldDB" id="A0A8H2S9C0"/>
<dbReference type="Gene3D" id="1.10.630.10">
    <property type="entry name" value="Cytochrome P450"/>
    <property type="match status" value="1"/>
</dbReference>
<evidence type="ECO:0000256" key="3">
    <source>
        <dbReference type="ARBA" id="ARBA00023002"/>
    </source>
</evidence>
<keyword evidence="6" id="KW-0503">Monooxygenase</keyword>
<evidence type="ECO:0000256" key="2">
    <source>
        <dbReference type="ARBA" id="ARBA00022723"/>
    </source>
</evidence>
<dbReference type="PANTHER" id="PTHR47950:SF44">
    <property type="entry name" value="CYTOCHROME P450, FAMILY 76, SUBFAMILY C, POLYPEPTIDE 5-RELATED"/>
    <property type="match status" value="1"/>
</dbReference>
<organism evidence="7">
    <name type="scientific">Isatis tinctoria</name>
    <name type="common">Dyer's woad</name>
    <name type="synonym">Isatis indigotica</name>
    <dbReference type="NCBI Taxonomy" id="161756"/>
    <lineage>
        <taxon>Eukaryota</taxon>
        <taxon>Viridiplantae</taxon>
        <taxon>Streptophyta</taxon>
        <taxon>Embryophyta</taxon>
        <taxon>Tracheophyta</taxon>
        <taxon>Spermatophyta</taxon>
        <taxon>Magnoliopsida</taxon>
        <taxon>eudicotyledons</taxon>
        <taxon>Gunneridae</taxon>
        <taxon>Pentapetalae</taxon>
        <taxon>rosids</taxon>
        <taxon>malvids</taxon>
        <taxon>Brassicales</taxon>
        <taxon>Brassicaceae</taxon>
        <taxon>Isatideae</taxon>
        <taxon>Isatis</taxon>
    </lineage>
</organism>
<sequence length="511" mass="57490">MDIISGQVMFLFFCFILSCFLIFTTVRSRKGSLGAATLPPGPPRLPIIGNIHLVGKNPHRSFADLSKIYGPVMSLKLGYLNAVVIASPDAAREVLRTHDQFLSGRYLNRGILSFDHHVFSVAWLHPSSPCWRLLRKLSVTQLFSPQRIEATKALRMKKVQELINFMSESSEREEAVDISRASFVTALNIISNILFSVDLGIYDSRKSSVFQEMVTGVMESIGNPDLANYFPMMRFLDLQGNGKKVKDCTERLFRVFRGFYDARTKGKSLRTDDKDVSSSDFLDELIDLNQGDEAELNINQIEHLLLDLFAAGTDTNSSTVEWAMAELLQNPKTMTKVQDEIDRVIEENGVVEESDITQLPYLQAVVKETFRLHPAAPLLLPRKAETDVEILGFLVPRDTQVLVNVWAIGRDPSTWENPTRFEPERFLGKEIDVKGRDYELTPFGAGRRICPGLPLAVKTVPLMLASLLYSFDWKLPNGVASEDLDMDESFGLTLHKTNPLHAVPVKKRVIN</sequence>
<dbReference type="InterPro" id="IPR002401">
    <property type="entry name" value="Cyt_P450_E_grp-I"/>
</dbReference>
<evidence type="ECO:0000256" key="6">
    <source>
        <dbReference type="RuleBase" id="RU000461"/>
    </source>
</evidence>
<dbReference type="InterPro" id="IPR036396">
    <property type="entry name" value="Cyt_P450_sf"/>
</dbReference>
<dbReference type="PRINTS" id="PR00463">
    <property type="entry name" value="EP450I"/>
</dbReference>
<comment type="cofactor">
    <cofactor evidence="5">
        <name>heme</name>
        <dbReference type="ChEBI" id="CHEBI:30413"/>
    </cofactor>
</comment>
<dbReference type="EMBL" id="MT145904">
    <property type="protein sequence ID" value="QWK52443.1"/>
    <property type="molecule type" value="Genomic_DNA"/>
</dbReference>
<protein>
    <submittedName>
        <fullName evidence="7">Cytochrome P450 76C4-3</fullName>
    </submittedName>
</protein>
<dbReference type="PANTHER" id="PTHR47950">
    <property type="entry name" value="CYTOCHROME P450, FAMILY 76, SUBFAMILY C, POLYPEPTIDE 5-RELATED"/>
    <property type="match status" value="1"/>
</dbReference>
<keyword evidence="5 6" id="KW-0349">Heme</keyword>
<accession>A0A8H2S9C0</accession>
<name>A0A8H2S9C0_ISATI</name>
<evidence type="ECO:0000256" key="4">
    <source>
        <dbReference type="ARBA" id="ARBA00023004"/>
    </source>
</evidence>
<dbReference type="GO" id="GO:0004497">
    <property type="term" value="F:monooxygenase activity"/>
    <property type="evidence" value="ECO:0007669"/>
    <property type="project" value="UniProtKB-KW"/>
</dbReference>
<keyword evidence="4 5" id="KW-0408">Iron</keyword>
<comment type="similarity">
    <text evidence="1 6">Belongs to the cytochrome P450 family.</text>
</comment>
<dbReference type="GO" id="GO:0020037">
    <property type="term" value="F:heme binding"/>
    <property type="evidence" value="ECO:0007669"/>
    <property type="project" value="InterPro"/>
</dbReference>
<dbReference type="FunFam" id="1.10.630.10:FF:000007">
    <property type="entry name" value="Cytochrome P450 76C4"/>
    <property type="match status" value="1"/>
</dbReference>